<accession>A0A9Q0DEK5</accession>
<feature type="region of interest" description="Disordered" evidence="1">
    <location>
        <begin position="288"/>
        <end position="329"/>
    </location>
</feature>
<proteinExistence type="predicted"/>
<name>A0A9Q0DEK5_9TELE</name>
<evidence type="ECO:0000313" key="3">
    <source>
        <dbReference type="Proteomes" id="UP001148018"/>
    </source>
</evidence>
<organism evidence="2 3">
    <name type="scientific">Muraenolepis orangiensis</name>
    <name type="common">Patagonian moray cod</name>
    <dbReference type="NCBI Taxonomy" id="630683"/>
    <lineage>
        <taxon>Eukaryota</taxon>
        <taxon>Metazoa</taxon>
        <taxon>Chordata</taxon>
        <taxon>Craniata</taxon>
        <taxon>Vertebrata</taxon>
        <taxon>Euteleostomi</taxon>
        <taxon>Actinopterygii</taxon>
        <taxon>Neopterygii</taxon>
        <taxon>Teleostei</taxon>
        <taxon>Neoteleostei</taxon>
        <taxon>Acanthomorphata</taxon>
        <taxon>Zeiogadaria</taxon>
        <taxon>Gadariae</taxon>
        <taxon>Gadiformes</taxon>
        <taxon>Muraenolepidoidei</taxon>
        <taxon>Muraenolepididae</taxon>
        <taxon>Muraenolepis</taxon>
    </lineage>
</organism>
<evidence type="ECO:0000256" key="1">
    <source>
        <dbReference type="SAM" id="MobiDB-lite"/>
    </source>
</evidence>
<feature type="compositionally biased region" description="Acidic residues" evidence="1">
    <location>
        <begin position="304"/>
        <end position="314"/>
    </location>
</feature>
<dbReference type="Proteomes" id="UP001148018">
    <property type="component" value="Unassembled WGS sequence"/>
</dbReference>
<reference evidence="2" key="1">
    <citation type="submission" date="2022-07" db="EMBL/GenBank/DDBJ databases">
        <title>Chromosome-level genome of Muraenolepis orangiensis.</title>
        <authorList>
            <person name="Kim J."/>
        </authorList>
    </citation>
    <scope>NUCLEOTIDE SEQUENCE</scope>
    <source>
        <strain evidence="2">KU_S4_2022</strain>
        <tissue evidence="2">Muscle</tissue>
    </source>
</reference>
<sequence>MPGKCKFQDAWLAKDIYKDWLVKDPHDIQLARCKACCKAIKLQTMGEAALTSHAVGNGHKAAVRKLVEGNIVVMNVRDHVNGYGSIKDVDDKEQVALILHLNSFDRMTGSDPSAVLDHGGVAASSAAHSASFQEPAFPSNFINSRSVGCGGPRVPAYNHNHPGLLQQLPLPHPSPTPARRRLEPRRDAAPSPRTPRSVAPALARRDRGERERVEALKEKEAEERLVMLVEQQQQQQQAGRREEMDSLEWERRMRVLAWEQEVLREKGKAARQKARAYRMKRRYYGAKLKRMGQDVPPPSSSSSDEGEWGNEEWGNDAWGNGEHTPKEGH</sequence>
<comment type="caution">
    <text evidence="2">The sequence shown here is derived from an EMBL/GenBank/DDBJ whole genome shotgun (WGS) entry which is preliminary data.</text>
</comment>
<feature type="region of interest" description="Disordered" evidence="1">
    <location>
        <begin position="158"/>
        <end position="210"/>
    </location>
</feature>
<keyword evidence="3" id="KW-1185">Reference proteome</keyword>
<dbReference type="AlphaFoldDB" id="A0A9Q0DEK5"/>
<evidence type="ECO:0000313" key="2">
    <source>
        <dbReference type="EMBL" id="KAJ3586979.1"/>
    </source>
</evidence>
<protein>
    <submittedName>
        <fullName evidence="2">Uncharacterized protein</fullName>
    </submittedName>
</protein>
<dbReference type="OrthoDB" id="8695367at2759"/>
<dbReference type="EMBL" id="JANIIK010000117">
    <property type="protein sequence ID" value="KAJ3586979.1"/>
    <property type="molecule type" value="Genomic_DNA"/>
</dbReference>
<gene>
    <name evidence="2" type="ORF">NHX12_013370</name>
</gene>